<name>A0A0S3SY53_PHAAN</name>
<accession>A0A0S3SY53</accession>
<proteinExistence type="predicted"/>
<feature type="compositionally biased region" description="Basic and acidic residues" evidence="1">
    <location>
        <begin position="1"/>
        <end position="12"/>
    </location>
</feature>
<feature type="compositionally biased region" description="Basic residues" evidence="1">
    <location>
        <begin position="13"/>
        <end position="38"/>
    </location>
</feature>
<feature type="region of interest" description="Disordered" evidence="1">
    <location>
        <begin position="87"/>
        <end position="125"/>
    </location>
</feature>
<dbReference type="EMBL" id="AP015042">
    <property type="protein sequence ID" value="BAT97721.1"/>
    <property type="molecule type" value="Genomic_DNA"/>
</dbReference>
<feature type="compositionally biased region" description="Basic residues" evidence="1">
    <location>
        <begin position="45"/>
        <end position="54"/>
    </location>
</feature>
<sequence length="163" mass="19148">MENSETHLDQKLRHNGFGRRQHHHGPASRKGVVSRKKITPTVERCRKKKRSSTRSRREWEKEDFGLERVVCTVKRECWLAIGGVHASKKWQKEESSPAATSRSSREKRKNMELGRGKTHSTPLVQRFKVNLVKEVKKDRNGIRKDIKKCKRRSRNHRSAAVYR</sequence>
<keyword evidence="3" id="KW-1185">Reference proteome</keyword>
<protein>
    <submittedName>
        <fullName evidence="2">Uncharacterized protein</fullName>
    </submittedName>
</protein>
<feature type="region of interest" description="Disordered" evidence="1">
    <location>
        <begin position="1"/>
        <end position="61"/>
    </location>
</feature>
<reference evidence="2 3" key="1">
    <citation type="journal article" date="2015" name="Sci. Rep.">
        <title>The power of single molecule real-time sequencing technology in the de novo assembly of a eukaryotic genome.</title>
        <authorList>
            <person name="Sakai H."/>
            <person name="Naito K."/>
            <person name="Ogiso-Tanaka E."/>
            <person name="Takahashi Y."/>
            <person name="Iseki K."/>
            <person name="Muto C."/>
            <person name="Satou K."/>
            <person name="Teruya K."/>
            <person name="Shiroma A."/>
            <person name="Shimoji M."/>
            <person name="Hirano T."/>
            <person name="Itoh T."/>
            <person name="Kaga A."/>
            <person name="Tomooka N."/>
        </authorList>
    </citation>
    <scope>NUCLEOTIDE SEQUENCE [LARGE SCALE GENOMIC DNA]</scope>
    <source>
        <strain evidence="3">cv. Shumari</strain>
    </source>
</reference>
<dbReference type="AlphaFoldDB" id="A0A0S3SY53"/>
<gene>
    <name evidence="2" type="primary">Vigan.09G125000</name>
    <name evidence="2" type="ORF">VIGAN_09125000</name>
</gene>
<feature type="region of interest" description="Disordered" evidence="1">
    <location>
        <begin position="140"/>
        <end position="163"/>
    </location>
</feature>
<organism evidence="2 3">
    <name type="scientific">Vigna angularis var. angularis</name>
    <dbReference type="NCBI Taxonomy" id="157739"/>
    <lineage>
        <taxon>Eukaryota</taxon>
        <taxon>Viridiplantae</taxon>
        <taxon>Streptophyta</taxon>
        <taxon>Embryophyta</taxon>
        <taxon>Tracheophyta</taxon>
        <taxon>Spermatophyta</taxon>
        <taxon>Magnoliopsida</taxon>
        <taxon>eudicotyledons</taxon>
        <taxon>Gunneridae</taxon>
        <taxon>Pentapetalae</taxon>
        <taxon>rosids</taxon>
        <taxon>fabids</taxon>
        <taxon>Fabales</taxon>
        <taxon>Fabaceae</taxon>
        <taxon>Papilionoideae</taxon>
        <taxon>50 kb inversion clade</taxon>
        <taxon>NPAAA clade</taxon>
        <taxon>indigoferoid/millettioid clade</taxon>
        <taxon>Phaseoleae</taxon>
        <taxon>Vigna</taxon>
    </lineage>
</organism>
<dbReference type="Proteomes" id="UP000291084">
    <property type="component" value="Chromosome 9"/>
</dbReference>
<evidence type="ECO:0000256" key="1">
    <source>
        <dbReference type="SAM" id="MobiDB-lite"/>
    </source>
</evidence>
<evidence type="ECO:0000313" key="2">
    <source>
        <dbReference type="EMBL" id="BAT97721.1"/>
    </source>
</evidence>
<evidence type="ECO:0000313" key="3">
    <source>
        <dbReference type="Proteomes" id="UP000291084"/>
    </source>
</evidence>
<feature type="compositionally biased region" description="Basic residues" evidence="1">
    <location>
        <begin position="145"/>
        <end position="157"/>
    </location>
</feature>